<dbReference type="InterPro" id="IPR002575">
    <property type="entry name" value="Aminoglycoside_PTrfase"/>
</dbReference>
<dbReference type="EMBL" id="KZ824267">
    <property type="protein sequence ID" value="RAL17363.1"/>
    <property type="molecule type" value="Genomic_DNA"/>
</dbReference>
<protein>
    <submittedName>
        <fullName evidence="2">Kinase-like protein</fullName>
    </submittedName>
</protein>
<dbReference type="Proteomes" id="UP000248961">
    <property type="component" value="Unassembled WGS sequence"/>
</dbReference>
<keyword evidence="2" id="KW-0418">Kinase</keyword>
<gene>
    <name evidence="2" type="ORF">BO97DRAFT_466982</name>
</gene>
<dbReference type="RefSeq" id="XP_025556517.1">
    <property type="nucleotide sequence ID" value="XM_025699603.1"/>
</dbReference>
<dbReference type="InterPro" id="IPR051678">
    <property type="entry name" value="AGP_Transferase"/>
</dbReference>
<keyword evidence="2" id="KW-0808">Transferase</keyword>
<dbReference type="PANTHER" id="PTHR21310">
    <property type="entry name" value="AMINOGLYCOSIDE PHOSPHOTRANSFERASE-RELATED-RELATED"/>
    <property type="match status" value="1"/>
</dbReference>
<dbReference type="STRING" id="1450537.A0A395IDX5"/>
<feature type="domain" description="Aminoglycoside phosphotransferase" evidence="1">
    <location>
        <begin position="71"/>
        <end position="240"/>
    </location>
</feature>
<dbReference type="OrthoDB" id="2906425at2759"/>
<dbReference type="GeneID" id="37203892"/>
<dbReference type="InterPro" id="IPR011009">
    <property type="entry name" value="Kinase-like_dom_sf"/>
</dbReference>
<dbReference type="Pfam" id="PF01636">
    <property type="entry name" value="APH"/>
    <property type="match status" value="1"/>
</dbReference>
<name>A0A395IDX5_ASPHC</name>
<dbReference type="PANTHER" id="PTHR21310:SF55">
    <property type="entry name" value="AMINOGLYCOSIDE PHOSPHOTRANSFERASE DOMAIN-CONTAINING PROTEIN"/>
    <property type="match status" value="1"/>
</dbReference>
<proteinExistence type="predicted"/>
<dbReference type="GO" id="GO:0016301">
    <property type="term" value="F:kinase activity"/>
    <property type="evidence" value="ECO:0007669"/>
    <property type="project" value="UniProtKB-KW"/>
</dbReference>
<organism evidence="2 3">
    <name type="scientific">Aspergillus homomorphus (strain CBS 101889)</name>
    <dbReference type="NCBI Taxonomy" id="1450537"/>
    <lineage>
        <taxon>Eukaryota</taxon>
        <taxon>Fungi</taxon>
        <taxon>Dikarya</taxon>
        <taxon>Ascomycota</taxon>
        <taxon>Pezizomycotina</taxon>
        <taxon>Eurotiomycetes</taxon>
        <taxon>Eurotiomycetidae</taxon>
        <taxon>Eurotiales</taxon>
        <taxon>Aspergillaceae</taxon>
        <taxon>Aspergillus</taxon>
        <taxon>Aspergillus subgen. Circumdati</taxon>
    </lineage>
</organism>
<accession>A0A395IDX5</accession>
<evidence type="ECO:0000259" key="1">
    <source>
        <dbReference type="Pfam" id="PF01636"/>
    </source>
</evidence>
<dbReference type="AlphaFoldDB" id="A0A395IDX5"/>
<dbReference type="VEuPathDB" id="FungiDB:BO97DRAFT_466982"/>
<reference evidence="2 3" key="1">
    <citation type="submission" date="2018-02" db="EMBL/GenBank/DDBJ databases">
        <title>The genomes of Aspergillus section Nigri reveals drivers in fungal speciation.</title>
        <authorList>
            <consortium name="DOE Joint Genome Institute"/>
            <person name="Vesth T.C."/>
            <person name="Nybo J."/>
            <person name="Theobald S."/>
            <person name="Brandl J."/>
            <person name="Frisvad J.C."/>
            <person name="Nielsen K.F."/>
            <person name="Lyhne E.K."/>
            <person name="Kogle M.E."/>
            <person name="Kuo A."/>
            <person name="Riley R."/>
            <person name="Clum A."/>
            <person name="Nolan M."/>
            <person name="Lipzen A."/>
            <person name="Salamov A."/>
            <person name="Henrissat B."/>
            <person name="Wiebenga A."/>
            <person name="De vries R.P."/>
            <person name="Grigoriev I.V."/>
            <person name="Mortensen U.H."/>
            <person name="Andersen M.R."/>
            <person name="Baker S.E."/>
        </authorList>
    </citation>
    <scope>NUCLEOTIDE SEQUENCE [LARGE SCALE GENOMIC DNA]</scope>
    <source>
        <strain evidence="2 3">CBS 101889</strain>
    </source>
</reference>
<sequence length="262" mass="30009">MVCSESPARSPPPINDNWLCRYSTLLAIRALRSFRPYKGSVMMLTDRLCVKYGAHVHMAEALALLFSAFTHGDFTYIVMERIKGEMIATGWVPRSEDSKSKLLAQLRQMAQEMRQLKPPEGMGIASVDGGSLVDPRFRGAVRRVGPFSTIQDFHRHLREGLEWDSRLDPEAQGLIKQHENNWPLVFTHGDLSSLNVLARGDQIVGIIDWETAGWFPFYWEYTTACQVNPQNSFWIEEIDRLLTPMPEELAMEQLRQKYFGAF</sequence>
<dbReference type="Gene3D" id="3.90.1200.10">
    <property type="match status" value="1"/>
</dbReference>
<evidence type="ECO:0000313" key="2">
    <source>
        <dbReference type="EMBL" id="RAL17363.1"/>
    </source>
</evidence>
<keyword evidence="3" id="KW-1185">Reference proteome</keyword>
<dbReference type="SUPFAM" id="SSF56112">
    <property type="entry name" value="Protein kinase-like (PK-like)"/>
    <property type="match status" value="1"/>
</dbReference>
<evidence type="ECO:0000313" key="3">
    <source>
        <dbReference type="Proteomes" id="UP000248961"/>
    </source>
</evidence>
<dbReference type="Gene3D" id="3.30.200.150">
    <property type="match status" value="1"/>
</dbReference>